<keyword evidence="7" id="KW-0479">Metal-binding</keyword>
<keyword evidence="11" id="KW-0456">Lyase</keyword>
<dbReference type="AlphaFoldDB" id="A0AAE1RW64"/>
<dbReference type="InterPro" id="IPR012110">
    <property type="entry name" value="PDC/IPDC-like"/>
</dbReference>
<dbReference type="EC" id="4.1.1.1" evidence="6"/>
<comment type="cofactor">
    <cofactor evidence="3">
        <name>thiamine diphosphate</name>
        <dbReference type="ChEBI" id="CHEBI:58937"/>
    </cofactor>
</comment>
<keyword evidence="8" id="KW-0210">Decarboxylase</keyword>
<organism evidence="13 14">
    <name type="scientific">Anisodus tanguticus</name>
    <dbReference type="NCBI Taxonomy" id="243964"/>
    <lineage>
        <taxon>Eukaryota</taxon>
        <taxon>Viridiplantae</taxon>
        <taxon>Streptophyta</taxon>
        <taxon>Embryophyta</taxon>
        <taxon>Tracheophyta</taxon>
        <taxon>Spermatophyta</taxon>
        <taxon>Magnoliopsida</taxon>
        <taxon>eudicotyledons</taxon>
        <taxon>Gunneridae</taxon>
        <taxon>Pentapetalae</taxon>
        <taxon>asterids</taxon>
        <taxon>lamiids</taxon>
        <taxon>Solanales</taxon>
        <taxon>Solanaceae</taxon>
        <taxon>Solanoideae</taxon>
        <taxon>Hyoscyameae</taxon>
        <taxon>Anisodus</taxon>
    </lineage>
</organism>
<name>A0AAE1RW64_9SOLA</name>
<evidence type="ECO:0000313" key="13">
    <source>
        <dbReference type="EMBL" id="KAK4359225.1"/>
    </source>
</evidence>
<dbReference type="GO" id="GO:0004737">
    <property type="term" value="F:pyruvate decarboxylase activity"/>
    <property type="evidence" value="ECO:0007669"/>
    <property type="project" value="UniProtKB-EC"/>
</dbReference>
<evidence type="ECO:0000256" key="5">
    <source>
        <dbReference type="ARBA" id="ARBA00011881"/>
    </source>
</evidence>
<reference evidence="13" key="1">
    <citation type="submission" date="2023-12" db="EMBL/GenBank/DDBJ databases">
        <title>Genome assembly of Anisodus tanguticus.</title>
        <authorList>
            <person name="Wang Y.-J."/>
        </authorList>
    </citation>
    <scope>NUCLEOTIDE SEQUENCE</scope>
    <source>
        <strain evidence="13">KB-2021</strain>
        <tissue evidence="13">Leaf</tissue>
    </source>
</reference>
<evidence type="ECO:0000256" key="1">
    <source>
        <dbReference type="ARBA" id="ARBA00001041"/>
    </source>
</evidence>
<comment type="similarity">
    <text evidence="4">Belongs to the TPP enzyme family.</text>
</comment>
<dbReference type="Proteomes" id="UP001291623">
    <property type="component" value="Unassembled WGS sequence"/>
</dbReference>
<proteinExistence type="inferred from homology"/>
<dbReference type="InterPro" id="IPR011766">
    <property type="entry name" value="TPP_enzyme_TPP-bd"/>
</dbReference>
<dbReference type="Pfam" id="PF02775">
    <property type="entry name" value="TPP_enzyme_C"/>
    <property type="match status" value="1"/>
</dbReference>
<keyword evidence="14" id="KW-1185">Reference proteome</keyword>
<evidence type="ECO:0000259" key="12">
    <source>
        <dbReference type="Pfam" id="PF02775"/>
    </source>
</evidence>
<evidence type="ECO:0000313" key="14">
    <source>
        <dbReference type="Proteomes" id="UP001291623"/>
    </source>
</evidence>
<keyword evidence="10" id="KW-0786">Thiamine pyrophosphate</keyword>
<dbReference type="GO" id="GO:0030976">
    <property type="term" value="F:thiamine pyrophosphate binding"/>
    <property type="evidence" value="ECO:0007669"/>
    <property type="project" value="InterPro"/>
</dbReference>
<evidence type="ECO:0000256" key="8">
    <source>
        <dbReference type="ARBA" id="ARBA00022793"/>
    </source>
</evidence>
<protein>
    <recommendedName>
        <fullName evidence="6">pyruvate decarboxylase</fullName>
        <ecNumber evidence="6">4.1.1.1</ecNumber>
    </recommendedName>
</protein>
<sequence>MQYESIGWSVGATLGYAQAAPEKRVIACIGDGSFQVTAQDISTMLRCGQRTIIFLTNNGGYTTEVEIHDGPYNVIKNWTYTGSMQSTTEKENVGQLRLIVKRSWWKQLKQQMEPRKTVFH</sequence>
<dbReference type="Gene3D" id="3.40.50.970">
    <property type="match status" value="1"/>
</dbReference>
<evidence type="ECO:0000256" key="6">
    <source>
        <dbReference type="ARBA" id="ARBA00013202"/>
    </source>
</evidence>
<dbReference type="PANTHER" id="PTHR43452">
    <property type="entry name" value="PYRUVATE DECARBOXYLASE"/>
    <property type="match status" value="1"/>
</dbReference>
<comment type="cofactor">
    <cofactor evidence="2">
        <name>a metal cation</name>
        <dbReference type="ChEBI" id="CHEBI:25213"/>
    </cofactor>
</comment>
<evidence type="ECO:0000256" key="11">
    <source>
        <dbReference type="ARBA" id="ARBA00023239"/>
    </source>
</evidence>
<evidence type="ECO:0000256" key="2">
    <source>
        <dbReference type="ARBA" id="ARBA00001920"/>
    </source>
</evidence>
<keyword evidence="9" id="KW-0460">Magnesium</keyword>
<dbReference type="GO" id="GO:0005829">
    <property type="term" value="C:cytosol"/>
    <property type="evidence" value="ECO:0007669"/>
    <property type="project" value="TreeGrafter"/>
</dbReference>
<dbReference type="PANTHER" id="PTHR43452:SF6">
    <property type="entry name" value="PYRUVATE DECARBOXYLASE 2"/>
    <property type="match status" value="1"/>
</dbReference>
<dbReference type="InterPro" id="IPR029061">
    <property type="entry name" value="THDP-binding"/>
</dbReference>
<evidence type="ECO:0000256" key="9">
    <source>
        <dbReference type="ARBA" id="ARBA00022842"/>
    </source>
</evidence>
<dbReference type="EMBL" id="JAVYJV010000011">
    <property type="protein sequence ID" value="KAK4359225.1"/>
    <property type="molecule type" value="Genomic_DNA"/>
</dbReference>
<evidence type="ECO:0000256" key="10">
    <source>
        <dbReference type="ARBA" id="ARBA00023052"/>
    </source>
</evidence>
<evidence type="ECO:0000256" key="3">
    <source>
        <dbReference type="ARBA" id="ARBA00001964"/>
    </source>
</evidence>
<evidence type="ECO:0000256" key="7">
    <source>
        <dbReference type="ARBA" id="ARBA00022723"/>
    </source>
</evidence>
<comment type="catalytic activity">
    <reaction evidence="1">
        <text>a 2-oxocarboxylate + H(+) = an aldehyde + CO2</text>
        <dbReference type="Rhea" id="RHEA:11628"/>
        <dbReference type="ChEBI" id="CHEBI:15378"/>
        <dbReference type="ChEBI" id="CHEBI:16526"/>
        <dbReference type="ChEBI" id="CHEBI:17478"/>
        <dbReference type="ChEBI" id="CHEBI:35179"/>
        <dbReference type="EC" id="4.1.1.1"/>
    </reaction>
</comment>
<gene>
    <name evidence="13" type="ORF">RND71_021454</name>
</gene>
<evidence type="ECO:0000256" key="4">
    <source>
        <dbReference type="ARBA" id="ARBA00007812"/>
    </source>
</evidence>
<feature type="domain" description="Thiamine pyrophosphate enzyme TPP-binding" evidence="12">
    <location>
        <begin position="4"/>
        <end position="63"/>
    </location>
</feature>
<comment type="subunit">
    <text evidence="5">Homotetramer.</text>
</comment>
<comment type="caution">
    <text evidence="13">The sequence shown here is derived from an EMBL/GenBank/DDBJ whole genome shotgun (WGS) entry which is preliminary data.</text>
</comment>
<dbReference type="GO" id="GO:0046872">
    <property type="term" value="F:metal ion binding"/>
    <property type="evidence" value="ECO:0007669"/>
    <property type="project" value="UniProtKB-KW"/>
</dbReference>
<accession>A0AAE1RW64</accession>
<dbReference type="SUPFAM" id="SSF52518">
    <property type="entry name" value="Thiamin diphosphate-binding fold (THDP-binding)"/>
    <property type="match status" value="1"/>
</dbReference>
<dbReference type="GO" id="GO:0000949">
    <property type="term" value="P:aromatic amino acid family catabolic process to alcohol via Ehrlich pathway"/>
    <property type="evidence" value="ECO:0007669"/>
    <property type="project" value="TreeGrafter"/>
</dbReference>